<proteinExistence type="predicted"/>
<dbReference type="EMBL" id="JACSQY010000005">
    <property type="protein sequence ID" value="MBD7908467.1"/>
    <property type="molecule type" value="Genomic_DNA"/>
</dbReference>
<gene>
    <name evidence="2" type="ORF">H9659_09005</name>
</gene>
<reference evidence="2 3" key="1">
    <citation type="submission" date="2020-08" db="EMBL/GenBank/DDBJ databases">
        <title>A Genomic Blueprint of the Chicken Gut Microbiome.</title>
        <authorList>
            <person name="Gilroy R."/>
            <person name="Ravi A."/>
            <person name="Getino M."/>
            <person name="Pursley I."/>
            <person name="Horton D.L."/>
            <person name="Alikhan N.-F."/>
            <person name="Baker D."/>
            <person name="Gharbi K."/>
            <person name="Hall N."/>
            <person name="Watson M."/>
            <person name="Adriaenssens E.M."/>
            <person name="Foster-Nyarko E."/>
            <person name="Jarju S."/>
            <person name="Secka A."/>
            <person name="Antonio M."/>
            <person name="Oren A."/>
            <person name="Chaudhuri R."/>
            <person name="La Ragione R.M."/>
            <person name="Hildebrand F."/>
            <person name="Pallen M.J."/>
        </authorList>
    </citation>
    <scope>NUCLEOTIDE SEQUENCE [LARGE SCALE GENOMIC DNA]</scope>
    <source>
        <strain evidence="2 3">Sa3CUA8</strain>
    </source>
</reference>
<dbReference type="InterPro" id="IPR018961">
    <property type="entry name" value="DnaJ_homolog_subfam-C_membr-28"/>
</dbReference>
<dbReference type="Pfam" id="PF09350">
    <property type="entry name" value="DJC28_CD"/>
    <property type="match status" value="1"/>
</dbReference>
<evidence type="ECO:0000313" key="2">
    <source>
        <dbReference type="EMBL" id="MBD7908467.1"/>
    </source>
</evidence>
<sequence>MRERNEEQPYNDLMGDILKKHREEGGMDNLKGRGKPLSREYFSGDTLQHFQRIAKEAGYKPHWIELQDEIREDVRLLAEYLSAGIVVDMDEHFGDINLKLAKYNRACPRPMQKGPITLATVYQAVERITLQGEQMDQEAENS</sequence>
<evidence type="ECO:0000259" key="1">
    <source>
        <dbReference type="Pfam" id="PF09350"/>
    </source>
</evidence>
<evidence type="ECO:0000313" key="3">
    <source>
        <dbReference type="Proteomes" id="UP000659496"/>
    </source>
</evidence>
<dbReference type="RefSeq" id="WP_191689620.1">
    <property type="nucleotide sequence ID" value="NZ_JACSQY010000005.1"/>
</dbReference>
<keyword evidence="3" id="KW-1185">Reference proteome</keyword>
<accession>A0ABR8PK02</accession>
<protein>
    <submittedName>
        <fullName evidence="2">DUF1992 domain-containing protein</fullName>
    </submittedName>
</protein>
<feature type="domain" description="DnaJ homologue subfamily C member 28 conserved" evidence="1">
    <location>
        <begin position="19"/>
        <end position="77"/>
    </location>
</feature>
<organism evidence="2 3">
    <name type="scientific">Sporosarcina gallistercoris</name>
    <dbReference type="NCBI Taxonomy" id="2762245"/>
    <lineage>
        <taxon>Bacteria</taxon>
        <taxon>Bacillati</taxon>
        <taxon>Bacillota</taxon>
        <taxon>Bacilli</taxon>
        <taxon>Bacillales</taxon>
        <taxon>Caryophanaceae</taxon>
        <taxon>Sporosarcina</taxon>
    </lineage>
</organism>
<name>A0ABR8PK02_9BACL</name>
<dbReference type="Proteomes" id="UP000659496">
    <property type="component" value="Unassembled WGS sequence"/>
</dbReference>
<comment type="caution">
    <text evidence="2">The sequence shown here is derived from an EMBL/GenBank/DDBJ whole genome shotgun (WGS) entry which is preliminary data.</text>
</comment>